<sequence length="137" mass="15564">MPIQVIPQVAKARNGLGAFILQCKNIEFGYCEWAGSSRGLNRFLQTKLPRFAAQNSQINFSVTKRPHSHPIVRGTYINGREKVICVRNMDESEILQKCELLKNSSGNKLKRRRHPVESSNESVRGIWSPFATTKHTI</sequence>
<evidence type="ECO:0000256" key="4">
    <source>
        <dbReference type="ARBA" id="ARBA00023128"/>
    </source>
</evidence>
<comment type="similarity">
    <text evidence="2">Belongs to the mitochondrion-specific ribosomal protein mL43 family.</text>
</comment>
<dbReference type="AlphaFoldDB" id="R4XFC0"/>
<proteinExistence type="inferred from homology"/>
<dbReference type="GO" id="GO:0003735">
    <property type="term" value="F:structural constituent of ribosome"/>
    <property type="evidence" value="ECO:0007669"/>
    <property type="project" value="InterPro"/>
</dbReference>
<evidence type="ECO:0000313" key="9">
    <source>
        <dbReference type="Proteomes" id="UP000013776"/>
    </source>
</evidence>
<name>R4XFC0_TAPDE</name>
<dbReference type="OrthoDB" id="88at2759"/>
<dbReference type="STRING" id="1097556.R4XFC0"/>
<evidence type="ECO:0000256" key="3">
    <source>
        <dbReference type="ARBA" id="ARBA00022980"/>
    </source>
</evidence>
<evidence type="ECO:0000256" key="1">
    <source>
        <dbReference type="ARBA" id="ARBA00004173"/>
    </source>
</evidence>
<comment type="subcellular location">
    <subcellularLocation>
        <location evidence="1">Mitochondrion</location>
    </subcellularLocation>
</comment>
<comment type="caution">
    <text evidence="8">The sequence shown here is derived from an EMBL/GenBank/DDBJ whole genome shotgun (WGS) entry which is preliminary data.</text>
</comment>
<accession>R4XFC0</accession>
<reference evidence="8 9" key="1">
    <citation type="journal article" date="2013" name="MBio">
        <title>Genome sequencing of the plant pathogen Taphrina deformans, the causal agent of peach leaf curl.</title>
        <authorList>
            <person name="Cisse O.H."/>
            <person name="Almeida J.M.G.C.F."/>
            <person name="Fonseca A."/>
            <person name="Kumar A.A."/>
            <person name="Salojaervi J."/>
            <person name="Overmyer K."/>
            <person name="Hauser P.M."/>
            <person name="Pagni M."/>
        </authorList>
    </citation>
    <scope>NUCLEOTIDE SEQUENCE [LARGE SCALE GENOMIC DNA]</scope>
    <source>
        <strain evidence="9">PYCC 5710 / ATCC 11124 / CBS 356.35 / IMI 108563 / JCM 9778 / NBRC 8474</strain>
    </source>
</reference>
<evidence type="ECO:0000256" key="2">
    <source>
        <dbReference type="ARBA" id="ARBA00006073"/>
    </source>
</evidence>
<dbReference type="FunFam" id="3.40.30.10:FF:000173">
    <property type="entry name" value="Mitochondrial 54S ribosomal protein"/>
    <property type="match status" value="1"/>
</dbReference>
<dbReference type="SMART" id="SM00916">
    <property type="entry name" value="L51_S25_CI-B8"/>
    <property type="match status" value="1"/>
</dbReference>
<dbReference type="SUPFAM" id="SSF52833">
    <property type="entry name" value="Thioredoxin-like"/>
    <property type="match status" value="1"/>
</dbReference>
<dbReference type="GO" id="GO:0005762">
    <property type="term" value="C:mitochondrial large ribosomal subunit"/>
    <property type="evidence" value="ECO:0007669"/>
    <property type="project" value="TreeGrafter"/>
</dbReference>
<dbReference type="InterPro" id="IPR036249">
    <property type="entry name" value="Thioredoxin-like_sf"/>
</dbReference>
<dbReference type="InterPro" id="IPR039927">
    <property type="entry name" value="Ribosomal_mL43"/>
</dbReference>
<dbReference type="Proteomes" id="UP000013776">
    <property type="component" value="Unassembled WGS sequence"/>
</dbReference>
<dbReference type="GO" id="GO:0032543">
    <property type="term" value="P:mitochondrial translation"/>
    <property type="evidence" value="ECO:0007669"/>
    <property type="project" value="InterPro"/>
</dbReference>
<dbReference type="PANTHER" id="PTHR21396">
    <property type="entry name" value="39S RIBOSOMAL PROTEIN L43"/>
    <property type="match status" value="1"/>
</dbReference>
<evidence type="ECO:0000259" key="7">
    <source>
        <dbReference type="SMART" id="SM00916"/>
    </source>
</evidence>
<feature type="domain" description="Ribosomal protein/NADH dehydrogenase" evidence="7">
    <location>
        <begin position="32"/>
        <end position="105"/>
    </location>
</feature>
<evidence type="ECO:0000256" key="5">
    <source>
        <dbReference type="ARBA" id="ARBA00023274"/>
    </source>
</evidence>
<keyword evidence="4" id="KW-0496">Mitochondrion</keyword>
<protein>
    <recommendedName>
        <fullName evidence="6">Large ribosomal subunit protein mL43</fullName>
    </recommendedName>
</protein>
<organism evidence="8 9">
    <name type="scientific">Taphrina deformans (strain PYCC 5710 / ATCC 11124 / CBS 356.35 / IMI 108563 / JCM 9778 / NBRC 8474)</name>
    <name type="common">Peach leaf curl fungus</name>
    <name type="synonym">Lalaria deformans</name>
    <dbReference type="NCBI Taxonomy" id="1097556"/>
    <lineage>
        <taxon>Eukaryota</taxon>
        <taxon>Fungi</taxon>
        <taxon>Dikarya</taxon>
        <taxon>Ascomycota</taxon>
        <taxon>Taphrinomycotina</taxon>
        <taxon>Taphrinomycetes</taxon>
        <taxon>Taphrinales</taxon>
        <taxon>Taphrinaceae</taxon>
        <taxon>Taphrina</taxon>
    </lineage>
</organism>
<keyword evidence="5" id="KW-0687">Ribonucleoprotein</keyword>
<dbReference type="PANTHER" id="PTHR21396:SF2">
    <property type="entry name" value="LARGE RIBOSOMAL SUBUNIT PROTEIN ML43"/>
    <property type="match status" value="1"/>
</dbReference>
<dbReference type="Pfam" id="PF05047">
    <property type="entry name" value="L51_S25_CI-B8"/>
    <property type="match status" value="1"/>
</dbReference>
<dbReference type="VEuPathDB" id="FungiDB:TAPDE_004939"/>
<keyword evidence="3" id="KW-0689">Ribosomal protein</keyword>
<evidence type="ECO:0000313" key="8">
    <source>
        <dbReference type="EMBL" id="CCG84476.1"/>
    </source>
</evidence>
<dbReference type="eggNOG" id="KOG3445">
    <property type="taxonomic scope" value="Eukaryota"/>
</dbReference>
<dbReference type="Gene3D" id="3.40.30.10">
    <property type="entry name" value="Glutaredoxin"/>
    <property type="match status" value="1"/>
</dbReference>
<gene>
    <name evidence="8" type="ORF">TAPDE_004939</name>
</gene>
<keyword evidence="9" id="KW-1185">Reference proteome</keyword>
<dbReference type="InterPro" id="IPR007741">
    <property type="entry name" value="Ribosomal_mL43/mS25/NADH_DH"/>
</dbReference>
<evidence type="ECO:0000256" key="6">
    <source>
        <dbReference type="ARBA" id="ARBA00035188"/>
    </source>
</evidence>
<dbReference type="EMBL" id="CAHR02000248">
    <property type="protein sequence ID" value="CCG84476.1"/>
    <property type="molecule type" value="Genomic_DNA"/>
</dbReference>